<dbReference type="AlphaFoldDB" id="A0A5C7Y2W2"/>
<dbReference type="EMBL" id="SSGD01000061">
    <property type="protein sequence ID" value="TXI55912.1"/>
    <property type="molecule type" value="Genomic_DNA"/>
</dbReference>
<dbReference type="Proteomes" id="UP000321797">
    <property type="component" value="Unassembled WGS sequence"/>
</dbReference>
<accession>A0A5C7Y2W2</accession>
<evidence type="ECO:0000313" key="1">
    <source>
        <dbReference type="EMBL" id="TXI55912.1"/>
    </source>
</evidence>
<reference evidence="1 2" key="1">
    <citation type="submission" date="2018-09" db="EMBL/GenBank/DDBJ databases">
        <title>Metagenome Assembled Genomes from an Advanced Water Purification Facility.</title>
        <authorList>
            <person name="Stamps B.W."/>
            <person name="Spear J.R."/>
        </authorList>
    </citation>
    <scope>NUCLEOTIDE SEQUENCE [LARGE SCALE GENOMIC DNA]</scope>
    <source>
        <strain evidence="1">Bin_29_2</strain>
    </source>
</reference>
<sequence>MSKGAKIIDYLSTLPSDPDVIAAVRWLGGSELGDGMQWLDRLMSLEHSAIRLRILTRARAGLSYAAGRVLLIVVAGVSDDLIETLGHVHAAVPEKCDAP</sequence>
<protein>
    <submittedName>
        <fullName evidence="1">Uncharacterized protein</fullName>
    </submittedName>
</protein>
<gene>
    <name evidence="1" type="ORF">E6Q54_11835</name>
</gene>
<evidence type="ECO:0000313" key="2">
    <source>
        <dbReference type="Proteomes" id="UP000321797"/>
    </source>
</evidence>
<name>A0A5C7Y2W2_9MYCO</name>
<dbReference type="RefSeq" id="WP_276760742.1">
    <property type="nucleotide sequence ID" value="NZ_SSGD01000061.1"/>
</dbReference>
<organism evidence="1 2">
    <name type="scientific">Mycolicibacter arupensis</name>
    <dbReference type="NCBI Taxonomy" id="342002"/>
    <lineage>
        <taxon>Bacteria</taxon>
        <taxon>Bacillati</taxon>
        <taxon>Actinomycetota</taxon>
        <taxon>Actinomycetes</taxon>
        <taxon>Mycobacteriales</taxon>
        <taxon>Mycobacteriaceae</taxon>
        <taxon>Mycolicibacter</taxon>
    </lineage>
</organism>
<comment type="caution">
    <text evidence="1">The sequence shown here is derived from an EMBL/GenBank/DDBJ whole genome shotgun (WGS) entry which is preliminary data.</text>
</comment>
<proteinExistence type="predicted"/>